<dbReference type="EMBL" id="CAKKNE010000003">
    <property type="protein sequence ID" value="CAH0371363.1"/>
    <property type="molecule type" value="Genomic_DNA"/>
</dbReference>
<organism evidence="2 3">
    <name type="scientific">Pelagomonas calceolata</name>
    <dbReference type="NCBI Taxonomy" id="35677"/>
    <lineage>
        <taxon>Eukaryota</taxon>
        <taxon>Sar</taxon>
        <taxon>Stramenopiles</taxon>
        <taxon>Ochrophyta</taxon>
        <taxon>Pelagophyceae</taxon>
        <taxon>Pelagomonadales</taxon>
        <taxon>Pelagomonadaceae</taxon>
        <taxon>Pelagomonas</taxon>
    </lineage>
</organism>
<dbReference type="OrthoDB" id="203497at2759"/>
<evidence type="ECO:0000256" key="1">
    <source>
        <dbReference type="SAM" id="SignalP"/>
    </source>
</evidence>
<accession>A0A8J2SEJ3</accession>
<comment type="caution">
    <text evidence="2">The sequence shown here is derived from an EMBL/GenBank/DDBJ whole genome shotgun (WGS) entry which is preliminary data.</text>
</comment>
<dbReference type="AlphaFoldDB" id="A0A8J2SEJ3"/>
<evidence type="ECO:0000313" key="2">
    <source>
        <dbReference type="EMBL" id="CAH0371363.1"/>
    </source>
</evidence>
<proteinExistence type="predicted"/>
<evidence type="ECO:0000313" key="3">
    <source>
        <dbReference type="Proteomes" id="UP000789595"/>
    </source>
</evidence>
<feature type="signal peptide" evidence="1">
    <location>
        <begin position="1"/>
        <end position="16"/>
    </location>
</feature>
<dbReference type="Proteomes" id="UP000789595">
    <property type="component" value="Unassembled WGS sequence"/>
</dbReference>
<reference evidence="2" key="1">
    <citation type="submission" date="2021-11" db="EMBL/GenBank/DDBJ databases">
        <authorList>
            <consortium name="Genoscope - CEA"/>
            <person name="William W."/>
        </authorList>
    </citation>
    <scope>NUCLEOTIDE SEQUENCE</scope>
</reference>
<feature type="chain" id="PRO_5035187033" evidence="1">
    <location>
        <begin position="17"/>
        <end position="453"/>
    </location>
</feature>
<keyword evidence="3" id="KW-1185">Reference proteome</keyword>
<name>A0A8J2SEJ3_9STRA</name>
<gene>
    <name evidence="2" type="ORF">PECAL_3P13020</name>
</gene>
<protein>
    <submittedName>
        <fullName evidence="2">Uncharacterized protein</fullName>
    </submittedName>
</protein>
<sequence>MRRAAALLVAATLASAGVPNLDQWDENAQRAYDALQHAPLPSTPPVQRKGEGVVYAVGGSEEFFDQEVVPCVRHLTRLENSGDSWRHLTKRTLKFMLFHERRQREFKKWDLVQNFFDATEAFEDEAPASMTRVSDPRIRVKSVKAWAFYRAPFERFVYLDFDSRPCSWHAPSDVLAKLAQSGKDALLHNQWPAQAALTGSAHFRCEHHSAVAAFRRTDASEAALRFFVDAFAHMKLRRDQPALMVALRLARDRAGFTHSDVDNATFCRAASGRPVSCDAGCLLLHKPMKYDASNIVVSVGRRGQGGKAVKRALAALKLIDRDEACVSPDEATPEKCRVLIGEQYATPEGAADVRARYPRARFIVPAAPACHADRAHVDALKRAGIPEHALFELDLRKAADAGRPTHWRDFCAFVEAWSSCKTQNLARVANAWLRRAIWEDAGPGSAEKCVSIV</sequence>
<keyword evidence="1" id="KW-0732">Signal</keyword>